<evidence type="ECO:0000259" key="1">
    <source>
        <dbReference type="Pfam" id="PF01796"/>
    </source>
</evidence>
<dbReference type="HOGENOM" id="CLU_119412_1_1_2"/>
<gene>
    <name evidence="3" type="ordered locus">Halru_0740</name>
</gene>
<dbReference type="PANTHER" id="PTHR34075">
    <property type="entry name" value="BLR3430 PROTEIN"/>
    <property type="match status" value="1"/>
</dbReference>
<evidence type="ECO:0000313" key="3">
    <source>
        <dbReference type="EMBL" id="AGB15367.1"/>
    </source>
</evidence>
<dbReference type="Pfam" id="PF01796">
    <property type="entry name" value="OB_ChsH2_C"/>
    <property type="match status" value="1"/>
</dbReference>
<evidence type="ECO:0000313" key="4">
    <source>
        <dbReference type="Proteomes" id="UP000010846"/>
    </source>
</evidence>
<sequence>MTDSRPLPSLAEASYAREFWDAANEGRLVVQRCETCATTQYFPRPRCGTCGGSVDWVEASGLGTVSSHAVIRRPVSNPAFRDEIPYVTAYVELEEGPRLFTRIVDCEPETVERGLPVSVTFERVSETVTLPTFEPR</sequence>
<dbReference type="InterPro" id="IPR052513">
    <property type="entry name" value="Thioester_dehydratase-like"/>
</dbReference>
<dbReference type="RefSeq" id="WP_015300043.1">
    <property type="nucleotide sequence ID" value="NC_019964.1"/>
</dbReference>
<dbReference type="KEGG" id="hru:Halru_0740"/>
<dbReference type="eggNOG" id="arCOG01285">
    <property type="taxonomic scope" value="Archaea"/>
</dbReference>
<dbReference type="Pfam" id="PF12172">
    <property type="entry name" value="zf-ChsH2"/>
    <property type="match status" value="1"/>
</dbReference>
<protein>
    <submittedName>
        <fullName evidence="3">Putative nucleic-acid-binding protein containing a Zn-ribbon</fullName>
    </submittedName>
</protein>
<name>L0IBQ9_HALRX</name>
<dbReference type="STRING" id="797302.Halru_0740"/>
<organism evidence="3 4">
    <name type="scientific">Halovivax ruber (strain DSM 18193 / JCM 13892 / XH-70)</name>
    <dbReference type="NCBI Taxonomy" id="797302"/>
    <lineage>
        <taxon>Archaea</taxon>
        <taxon>Methanobacteriati</taxon>
        <taxon>Methanobacteriota</taxon>
        <taxon>Stenosarchaea group</taxon>
        <taxon>Halobacteria</taxon>
        <taxon>Halobacteriales</taxon>
        <taxon>Natrialbaceae</taxon>
        <taxon>Halovivax</taxon>
    </lineage>
</organism>
<feature type="domain" description="ChsH2 C-terminal OB-fold" evidence="1">
    <location>
        <begin position="56"/>
        <end position="122"/>
    </location>
</feature>
<feature type="domain" description="ChsH2 rubredoxin-like zinc ribbon" evidence="2">
    <location>
        <begin position="20"/>
        <end position="53"/>
    </location>
</feature>
<dbReference type="GeneID" id="14376047"/>
<dbReference type="OrthoDB" id="9573at2157"/>
<dbReference type="AlphaFoldDB" id="L0IBQ9"/>
<dbReference type="Gene3D" id="6.10.30.10">
    <property type="match status" value="1"/>
</dbReference>
<reference evidence="3" key="1">
    <citation type="submission" date="2011-09" db="EMBL/GenBank/DDBJ databases">
        <title>Complete sequence of Halovivax ruber XH-70.</title>
        <authorList>
            <consortium name="US DOE Joint Genome Institute"/>
            <person name="Lucas S."/>
            <person name="Han J."/>
            <person name="Lapidus A."/>
            <person name="Cheng J.-F."/>
            <person name="Goodwin L."/>
            <person name="Pitluck S."/>
            <person name="Peters L."/>
            <person name="Mikhailova N."/>
            <person name="Davenport K."/>
            <person name="Detter J.C."/>
            <person name="Han C."/>
            <person name="Tapia R."/>
            <person name="Land M."/>
            <person name="Hauser L."/>
            <person name="Kyrpides N."/>
            <person name="Ivanova N."/>
            <person name="Pagani I."/>
            <person name="Sproer C."/>
            <person name="Anderson I."/>
            <person name="Woyke T."/>
        </authorList>
    </citation>
    <scope>NUCLEOTIDE SEQUENCE</scope>
    <source>
        <strain evidence="3">XH-70</strain>
    </source>
</reference>
<proteinExistence type="predicted"/>
<dbReference type="InterPro" id="IPR012340">
    <property type="entry name" value="NA-bd_OB-fold"/>
</dbReference>
<dbReference type="EMBL" id="CP003050">
    <property type="protein sequence ID" value="AGB15367.1"/>
    <property type="molecule type" value="Genomic_DNA"/>
</dbReference>
<dbReference type="SUPFAM" id="SSF50249">
    <property type="entry name" value="Nucleic acid-binding proteins"/>
    <property type="match status" value="1"/>
</dbReference>
<accession>L0IBQ9</accession>
<dbReference type="InterPro" id="IPR002878">
    <property type="entry name" value="ChsH2_C"/>
</dbReference>
<evidence type="ECO:0000259" key="2">
    <source>
        <dbReference type="Pfam" id="PF12172"/>
    </source>
</evidence>
<dbReference type="Proteomes" id="UP000010846">
    <property type="component" value="Chromosome"/>
</dbReference>
<keyword evidence="4" id="KW-1185">Reference proteome</keyword>
<dbReference type="InterPro" id="IPR022002">
    <property type="entry name" value="ChsH2_Znr"/>
</dbReference>
<dbReference type="PANTHER" id="PTHR34075:SF5">
    <property type="entry name" value="BLR3430 PROTEIN"/>
    <property type="match status" value="1"/>
</dbReference>